<dbReference type="AlphaFoldDB" id="A0A2H9ZSF2"/>
<dbReference type="GO" id="GO:0006511">
    <property type="term" value="P:ubiquitin-dependent protein catabolic process"/>
    <property type="evidence" value="ECO:0007669"/>
    <property type="project" value="TreeGrafter"/>
</dbReference>
<feature type="region of interest" description="Disordered" evidence="5">
    <location>
        <begin position="280"/>
        <end position="312"/>
    </location>
</feature>
<proteinExistence type="predicted"/>
<evidence type="ECO:0000259" key="6">
    <source>
        <dbReference type="PROSITE" id="PS50089"/>
    </source>
</evidence>
<dbReference type="SUPFAM" id="SSF57850">
    <property type="entry name" value="RING/U-box"/>
    <property type="match status" value="1"/>
</dbReference>
<dbReference type="PANTHER" id="PTHR45931:SF25">
    <property type="entry name" value="E3 UBIQUITIN-PROTEIN LIGASE RLIM-LIKE ISOFORM X1"/>
    <property type="match status" value="1"/>
</dbReference>
<evidence type="ECO:0000256" key="4">
    <source>
        <dbReference type="PROSITE-ProRule" id="PRU00175"/>
    </source>
</evidence>
<dbReference type="GO" id="GO:0061630">
    <property type="term" value="F:ubiquitin protein ligase activity"/>
    <property type="evidence" value="ECO:0007669"/>
    <property type="project" value="TreeGrafter"/>
</dbReference>
<feature type="compositionally biased region" description="Basic residues" evidence="5">
    <location>
        <begin position="544"/>
        <end position="553"/>
    </location>
</feature>
<reference evidence="7 8" key="1">
    <citation type="journal article" date="2017" name="Nature">
        <title>The Apostasia genome and the evolution of orchids.</title>
        <authorList>
            <person name="Zhang G.Q."/>
            <person name="Liu K.W."/>
            <person name="Li Z."/>
            <person name="Lohaus R."/>
            <person name="Hsiao Y.Y."/>
            <person name="Niu S.C."/>
            <person name="Wang J.Y."/>
            <person name="Lin Y.C."/>
            <person name="Xu Q."/>
            <person name="Chen L.J."/>
            <person name="Yoshida K."/>
            <person name="Fujiwara S."/>
            <person name="Wang Z.W."/>
            <person name="Zhang Y.Q."/>
            <person name="Mitsuda N."/>
            <person name="Wang M."/>
            <person name="Liu G.H."/>
            <person name="Pecoraro L."/>
            <person name="Huang H.X."/>
            <person name="Xiao X.J."/>
            <person name="Lin M."/>
            <person name="Wu X.Y."/>
            <person name="Wu W.L."/>
            <person name="Chen Y.Y."/>
            <person name="Chang S.B."/>
            <person name="Sakamoto S."/>
            <person name="Ohme-Takagi M."/>
            <person name="Yagi M."/>
            <person name="Zeng S.J."/>
            <person name="Shen C.Y."/>
            <person name="Yeh C.M."/>
            <person name="Luo Y.B."/>
            <person name="Tsai W.C."/>
            <person name="Van de Peer Y."/>
            <person name="Liu Z.J."/>
        </authorList>
    </citation>
    <scope>NUCLEOTIDE SEQUENCE [LARGE SCALE GENOMIC DNA]</scope>
    <source>
        <strain evidence="8">cv. Shenzhen</strain>
        <tissue evidence="7">Stem</tissue>
    </source>
</reference>
<evidence type="ECO:0000313" key="7">
    <source>
        <dbReference type="EMBL" id="PKA46222.1"/>
    </source>
</evidence>
<dbReference type="Gene3D" id="3.30.40.10">
    <property type="entry name" value="Zinc/RING finger domain, C3HC4 (zinc finger)"/>
    <property type="match status" value="1"/>
</dbReference>
<dbReference type="STRING" id="1088818.A0A2H9ZSF2"/>
<dbReference type="InterPro" id="IPR001841">
    <property type="entry name" value="Znf_RING"/>
</dbReference>
<keyword evidence="1" id="KW-0479">Metal-binding</keyword>
<gene>
    <name evidence="7" type="primary">SDIR1</name>
    <name evidence="7" type="ORF">AXF42_Ash015515</name>
</gene>
<keyword evidence="8" id="KW-1185">Reference proteome</keyword>
<dbReference type="SMART" id="SM00744">
    <property type="entry name" value="RINGv"/>
    <property type="match status" value="1"/>
</dbReference>
<feature type="domain" description="RING-type" evidence="6">
    <location>
        <begin position="763"/>
        <end position="804"/>
    </location>
</feature>
<protein>
    <submittedName>
        <fullName evidence="7">E3 ubiquitin-protein ligase SDIR1</fullName>
    </submittedName>
</protein>
<dbReference type="EMBL" id="KZ454427">
    <property type="protein sequence ID" value="PKA46222.1"/>
    <property type="molecule type" value="Genomic_DNA"/>
</dbReference>
<evidence type="ECO:0000256" key="1">
    <source>
        <dbReference type="ARBA" id="ARBA00022723"/>
    </source>
</evidence>
<feature type="region of interest" description="Disordered" evidence="5">
    <location>
        <begin position="464"/>
        <end position="490"/>
    </location>
</feature>
<dbReference type="SMART" id="SM00184">
    <property type="entry name" value="RING"/>
    <property type="match status" value="1"/>
</dbReference>
<dbReference type="GO" id="GO:0008270">
    <property type="term" value="F:zinc ion binding"/>
    <property type="evidence" value="ECO:0007669"/>
    <property type="project" value="UniProtKB-KW"/>
</dbReference>
<evidence type="ECO:0000313" key="8">
    <source>
        <dbReference type="Proteomes" id="UP000236161"/>
    </source>
</evidence>
<dbReference type="OrthoDB" id="8062037at2759"/>
<sequence>MCNLNRVDSDMVLEVPDTPDRIAFVRSVDESSLDTYTIEDTPSSSSQYLEPATSRCSYTPRNFNLCDLKDNTAQAMDTDFLFSQARLARLISEAPRTKPSHVCSSPELEQSSVLNYRGRNQETVDLSQESPFPISHPTRCRGPRFKVEKHPSKQNEGNQSNLHVGHHISRASVSTKGIGKERNNGVNLFKSFPSTSNVDESGKVERCVVVASKGNENIFVEQKNSRNRKEPMLLGPSQFGLPQVDNYQNDLVVNDCTSYSDDTRVNSSYKAEVCFQGPQNSVNSKPCSLNGKKDNATGEGPCKESPSTSRQTNHILLESGVRPKIAGHRRLVHNGCISPSNIARYKSNVKTKGIDEGITASGKLSMSNLPQPIQINSPVSEGRMINKGKGKALPDDDSLISGSSCLMPDKEVTVISDMDYGTGSVGDNGWVTTCRHTGNLSLSPSSYSSYFSVSENHTSHLSVPRDETTYFSRRRSTSIQDKHEGSTLHSRANIRQQCCAVDSEVLHHTGKRKISSSHSNAVECSSRPAHSPKIPKESSSGKPTHSRSTRSHRIVRDDVPLAPIIEVDELESNNPRENCGIESIVRARQVESDEILARQLQEQFYLESPPLGATEDDSAIFRSFLQEDNDGPTSTRRLNQSQRETVVPVLSARPRFQHSAARTTTRARTANRIAQLRRSTYRHRMSLEVRLDFLEALEAAIENGNNRVDPDSFFRVHRDFNESDYELLLALDENNHHHVGASERQINCLPQSVIQNDGSEEACAVCLETPTVGDTIRHLPCLHKFHKDCIDTWLRRKRSCPICKCGIT</sequence>
<dbReference type="InterPro" id="IPR013083">
    <property type="entry name" value="Znf_RING/FYVE/PHD"/>
</dbReference>
<evidence type="ECO:0000256" key="5">
    <source>
        <dbReference type="SAM" id="MobiDB-lite"/>
    </source>
</evidence>
<name>A0A2H9ZSF2_9ASPA</name>
<keyword evidence="2 4" id="KW-0863">Zinc-finger</keyword>
<evidence type="ECO:0000256" key="3">
    <source>
        <dbReference type="ARBA" id="ARBA00022833"/>
    </source>
</evidence>
<dbReference type="FunFam" id="3.30.40.10:FF:000594">
    <property type="entry name" value="RING/U-box superfamily protein"/>
    <property type="match status" value="1"/>
</dbReference>
<dbReference type="PANTHER" id="PTHR45931">
    <property type="entry name" value="SI:CH211-59O9.10"/>
    <property type="match status" value="1"/>
</dbReference>
<dbReference type="InterPro" id="IPR011016">
    <property type="entry name" value="Znf_RING-CH"/>
</dbReference>
<evidence type="ECO:0000256" key="2">
    <source>
        <dbReference type="ARBA" id="ARBA00022771"/>
    </source>
</evidence>
<accession>A0A2H9ZSF2</accession>
<dbReference type="Pfam" id="PF13639">
    <property type="entry name" value="zf-RING_2"/>
    <property type="match status" value="1"/>
</dbReference>
<dbReference type="InterPro" id="IPR051834">
    <property type="entry name" value="RING_finger_E3_ligase"/>
</dbReference>
<dbReference type="PROSITE" id="PS50089">
    <property type="entry name" value="ZF_RING_2"/>
    <property type="match status" value="1"/>
</dbReference>
<dbReference type="Proteomes" id="UP000236161">
    <property type="component" value="Unassembled WGS sequence"/>
</dbReference>
<organism evidence="7 8">
    <name type="scientific">Apostasia shenzhenica</name>
    <dbReference type="NCBI Taxonomy" id="1088818"/>
    <lineage>
        <taxon>Eukaryota</taxon>
        <taxon>Viridiplantae</taxon>
        <taxon>Streptophyta</taxon>
        <taxon>Embryophyta</taxon>
        <taxon>Tracheophyta</taxon>
        <taxon>Spermatophyta</taxon>
        <taxon>Magnoliopsida</taxon>
        <taxon>Liliopsida</taxon>
        <taxon>Asparagales</taxon>
        <taxon>Orchidaceae</taxon>
        <taxon>Apostasioideae</taxon>
        <taxon>Apostasia</taxon>
    </lineage>
</organism>
<feature type="region of interest" description="Disordered" evidence="5">
    <location>
        <begin position="509"/>
        <end position="555"/>
    </location>
</feature>
<keyword evidence="3" id="KW-0862">Zinc</keyword>
<dbReference type="CDD" id="cd16454">
    <property type="entry name" value="RING-H2_PA-TM-RING"/>
    <property type="match status" value="1"/>
</dbReference>
<dbReference type="GO" id="GO:0005634">
    <property type="term" value="C:nucleus"/>
    <property type="evidence" value="ECO:0007669"/>
    <property type="project" value="TreeGrafter"/>
</dbReference>